<sequence>MIDLRLTGGLSIKRVAGEINEFEINYYNNSHNLILTFVRVFTNRATTIAYQRIFRFLFDLIFQLTNLLPQFKHIHGTGNILNKKYDNNITNNMLALLTADSEDAINKLFDNIQLLDENLKDWVLFYKQKWVITSLNKNISQIDDNIWRIAHNTNIAEAAHALIINVEKRKDTNESNNEESSKSDKLEYLERKLALKECELDL</sequence>
<reference evidence="1 2" key="1">
    <citation type="submission" date="2018-06" db="EMBL/GenBank/DDBJ databases">
        <title>Comparative genomics reveals the genomic features of Rhizophagus irregularis, R. cerebriforme, R. diaphanum and Gigaspora rosea, and their symbiotic lifestyle signature.</title>
        <authorList>
            <person name="Morin E."/>
            <person name="San Clemente H."/>
            <person name="Chen E.C.H."/>
            <person name="De La Providencia I."/>
            <person name="Hainaut M."/>
            <person name="Kuo A."/>
            <person name="Kohler A."/>
            <person name="Murat C."/>
            <person name="Tang N."/>
            <person name="Roy S."/>
            <person name="Loubradou J."/>
            <person name="Henrissat B."/>
            <person name="Grigoriev I.V."/>
            <person name="Corradi N."/>
            <person name="Roux C."/>
            <person name="Martin F.M."/>
        </authorList>
    </citation>
    <scope>NUCLEOTIDE SEQUENCE [LARGE SCALE GENOMIC DNA]</scope>
    <source>
        <strain evidence="1 2">DAOM 194757</strain>
    </source>
</reference>
<organism evidence="1 2">
    <name type="scientific">Gigaspora rosea</name>
    <dbReference type="NCBI Taxonomy" id="44941"/>
    <lineage>
        <taxon>Eukaryota</taxon>
        <taxon>Fungi</taxon>
        <taxon>Fungi incertae sedis</taxon>
        <taxon>Mucoromycota</taxon>
        <taxon>Glomeromycotina</taxon>
        <taxon>Glomeromycetes</taxon>
        <taxon>Diversisporales</taxon>
        <taxon>Gigasporaceae</taxon>
        <taxon>Gigaspora</taxon>
    </lineage>
</organism>
<comment type="caution">
    <text evidence="1">The sequence shown here is derived from an EMBL/GenBank/DDBJ whole genome shotgun (WGS) entry which is preliminary data.</text>
</comment>
<dbReference type="Proteomes" id="UP000266673">
    <property type="component" value="Unassembled WGS sequence"/>
</dbReference>
<dbReference type="OrthoDB" id="2447531at2759"/>
<gene>
    <name evidence="1" type="ORF">C2G38_2216138</name>
</gene>
<accession>A0A397UI44</accession>
<evidence type="ECO:0000313" key="1">
    <source>
        <dbReference type="EMBL" id="RIB06826.1"/>
    </source>
</evidence>
<evidence type="ECO:0000313" key="2">
    <source>
        <dbReference type="Proteomes" id="UP000266673"/>
    </source>
</evidence>
<dbReference type="AlphaFoldDB" id="A0A397UI44"/>
<protein>
    <submittedName>
        <fullName evidence="1">Uncharacterized protein</fullName>
    </submittedName>
</protein>
<name>A0A397UI44_9GLOM</name>
<keyword evidence="2" id="KW-1185">Reference proteome</keyword>
<dbReference type="EMBL" id="QKWP01001756">
    <property type="protein sequence ID" value="RIB06826.1"/>
    <property type="molecule type" value="Genomic_DNA"/>
</dbReference>
<proteinExistence type="predicted"/>